<sequence>MKDRADRTDRLPDSFEPPEKPDGISGRVAMKVLDKGVHVPGPVVTSFVSSLRKRHPDETPAQIIGRIDRHYLRTVTGTGAAVGATAAVPGVGTITALAAAGGETAVFFATSAFYTLALAEVHGMPIEDVERRRALVMSIALGNTSSVLAEKAAVRKGRSWADSVANYIPAPSIGKLNAALARRLLMRLAQTRGFMTIGRVAPFGIGAAIGAATNRALGKSLVVHAHRAFGPAPRRWPNPPSDTVIDMADVDDDALRELLAEE</sequence>
<proteinExistence type="predicted"/>
<protein>
    <submittedName>
        <fullName evidence="2">Uncharacterized protein</fullName>
    </submittedName>
</protein>
<dbReference type="AlphaFoldDB" id="A0A927JEH8"/>
<dbReference type="RefSeq" id="WP_192040254.1">
    <property type="nucleotide sequence ID" value="NZ_JACYWE010000010.1"/>
</dbReference>
<evidence type="ECO:0000256" key="1">
    <source>
        <dbReference type="SAM" id="MobiDB-lite"/>
    </source>
</evidence>
<feature type="compositionally biased region" description="Basic and acidic residues" evidence="1">
    <location>
        <begin position="1"/>
        <end position="22"/>
    </location>
</feature>
<keyword evidence="3" id="KW-1185">Reference proteome</keyword>
<accession>A0A927JEH8</accession>
<dbReference type="EMBL" id="JACYWE010000010">
    <property type="protein sequence ID" value="MBD8507806.1"/>
    <property type="molecule type" value="Genomic_DNA"/>
</dbReference>
<dbReference type="Proteomes" id="UP000642993">
    <property type="component" value="Unassembled WGS sequence"/>
</dbReference>
<evidence type="ECO:0000313" key="3">
    <source>
        <dbReference type="Proteomes" id="UP000642993"/>
    </source>
</evidence>
<evidence type="ECO:0000313" key="2">
    <source>
        <dbReference type="EMBL" id="MBD8507806.1"/>
    </source>
</evidence>
<reference evidence="2" key="1">
    <citation type="submission" date="2020-09" db="EMBL/GenBank/DDBJ databases">
        <title>Hoyosella lacisalsi sp. nov., a halotolerant actinobacterium isolated from soil of Lake Gudzhirganskoe.</title>
        <authorList>
            <person name="Yang Q."/>
            <person name="Guo P.Y."/>
            <person name="Liu S.W."/>
            <person name="Li F.N."/>
            <person name="Sun C.H."/>
        </authorList>
    </citation>
    <scope>NUCLEOTIDE SEQUENCE</scope>
    <source>
        <strain evidence="2">G463</strain>
    </source>
</reference>
<gene>
    <name evidence="2" type="ORF">HT102_15055</name>
</gene>
<organism evidence="2 3">
    <name type="scientific">Lolliginicoccus lacisalsi</name>
    <dbReference type="NCBI Taxonomy" id="2742202"/>
    <lineage>
        <taxon>Bacteria</taxon>
        <taxon>Bacillati</taxon>
        <taxon>Actinomycetota</taxon>
        <taxon>Actinomycetes</taxon>
        <taxon>Mycobacteriales</taxon>
        <taxon>Hoyosellaceae</taxon>
        <taxon>Lolliginicoccus</taxon>
    </lineage>
</organism>
<name>A0A927JEH8_9ACTN</name>
<comment type="caution">
    <text evidence="2">The sequence shown here is derived from an EMBL/GenBank/DDBJ whole genome shotgun (WGS) entry which is preliminary data.</text>
</comment>
<feature type="region of interest" description="Disordered" evidence="1">
    <location>
        <begin position="1"/>
        <end position="25"/>
    </location>
</feature>